<keyword evidence="1" id="KW-1133">Transmembrane helix</keyword>
<name>D2W4R3_NAEGR</name>
<dbReference type="Proteomes" id="UP000006671">
    <property type="component" value="Unassembled WGS sequence"/>
</dbReference>
<proteinExistence type="predicted"/>
<feature type="transmembrane region" description="Helical" evidence="1">
    <location>
        <begin position="51"/>
        <end position="78"/>
    </location>
</feature>
<dbReference type="KEGG" id="ngr:NAEGRDRAFT_76398"/>
<dbReference type="InParanoid" id="D2W4R3"/>
<protein>
    <submittedName>
        <fullName evidence="2">Predicted protein</fullName>
    </submittedName>
</protein>
<accession>D2W4R3</accession>
<sequence length="141" mass="16427">MIYIAIEVASLALRIMIYWVTKKLFRDTTIVHNTPSAKKKREKERNLFKQLLFYALPFFLFGVWVIVYRLATDIIYVVRVAEHGLDSFSDDLDLPGLIVLSIHHILSPLRAFANSVVYCLLSKWFSDRVKGSFRRCCGQRN</sequence>
<keyword evidence="3" id="KW-1185">Reference proteome</keyword>
<dbReference type="RefSeq" id="XP_002668679.1">
    <property type="nucleotide sequence ID" value="XM_002668633.1"/>
</dbReference>
<dbReference type="AlphaFoldDB" id="D2W4R3"/>
<gene>
    <name evidence="2" type="ORF">NAEGRDRAFT_76398</name>
</gene>
<dbReference type="OrthoDB" id="10257963at2759"/>
<organism evidence="3">
    <name type="scientific">Naegleria gruberi</name>
    <name type="common">Amoeba</name>
    <dbReference type="NCBI Taxonomy" id="5762"/>
    <lineage>
        <taxon>Eukaryota</taxon>
        <taxon>Discoba</taxon>
        <taxon>Heterolobosea</taxon>
        <taxon>Tetramitia</taxon>
        <taxon>Eutetramitia</taxon>
        <taxon>Vahlkampfiidae</taxon>
        <taxon>Naegleria</taxon>
    </lineage>
</organism>
<dbReference type="Gene3D" id="1.20.1070.10">
    <property type="entry name" value="Rhodopsin 7-helix transmembrane proteins"/>
    <property type="match status" value="1"/>
</dbReference>
<evidence type="ECO:0000313" key="2">
    <source>
        <dbReference type="EMBL" id="EFC35935.1"/>
    </source>
</evidence>
<dbReference type="VEuPathDB" id="AmoebaDB:NAEGRDRAFT_76398"/>
<reference evidence="2 3" key="1">
    <citation type="journal article" date="2010" name="Cell">
        <title>The genome of Naegleria gruberi illuminates early eukaryotic versatility.</title>
        <authorList>
            <person name="Fritz-Laylin L.K."/>
            <person name="Prochnik S.E."/>
            <person name="Ginger M.L."/>
            <person name="Dacks J.B."/>
            <person name="Carpenter M.L."/>
            <person name="Field M.C."/>
            <person name="Kuo A."/>
            <person name="Paredez A."/>
            <person name="Chapman J."/>
            <person name="Pham J."/>
            <person name="Shu S."/>
            <person name="Neupane R."/>
            <person name="Cipriano M."/>
            <person name="Mancuso J."/>
            <person name="Tu H."/>
            <person name="Salamov A."/>
            <person name="Lindquist E."/>
            <person name="Shapiro H."/>
            <person name="Lucas S."/>
            <person name="Grigoriev I.V."/>
            <person name="Cande W.Z."/>
            <person name="Fulton C."/>
            <person name="Rokhsar D.S."/>
            <person name="Dawson S.C."/>
        </authorList>
    </citation>
    <scope>NUCLEOTIDE SEQUENCE [LARGE SCALE GENOMIC DNA]</scope>
    <source>
        <strain evidence="2 3">NEG-M</strain>
    </source>
</reference>
<dbReference type="EMBL" id="GG738978">
    <property type="protein sequence ID" value="EFC35935.1"/>
    <property type="molecule type" value="Genomic_DNA"/>
</dbReference>
<dbReference type="SUPFAM" id="SSF81321">
    <property type="entry name" value="Family A G protein-coupled receptor-like"/>
    <property type="match status" value="1"/>
</dbReference>
<keyword evidence="1" id="KW-0472">Membrane</keyword>
<evidence type="ECO:0000256" key="1">
    <source>
        <dbReference type="SAM" id="Phobius"/>
    </source>
</evidence>
<evidence type="ECO:0000313" key="3">
    <source>
        <dbReference type="Proteomes" id="UP000006671"/>
    </source>
</evidence>
<keyword evidence="1" id="KW-0812">Transmembrane</keyword>
<dbReference type="GeneID" id="8860731"/>